<dbReference type="KEGG" id="tsy:THSYN_12480"/>
<dbReference type="SUPFAM" id="SSF51735">
    <property type="entry name" value="NAD(P)-binding Rossmann-fold domains"/>
    <property type="match status" value="1"/>
</dbReference>
<sequence>MSERRVAVVTGGARRLGRHLCLTLSARGYDIVCLYRASELDARTLEQEIAAAGGRARCLRTDVSRRTEVAAAFENIRAQEGRVDLLVHNVGNYNPQDVTRLDPTVWDDTIGANLSGGYYCCYHALGLMPDGGQIISIGMAGLEGIRANRRGADYYVSKTGLLVLTRALAAGYADRKIRVNMISPGQLDNSVDLPGPDEIGLEVPLARPGTLDDIAQALVYLLEAGYVTGVNLDVAGGYRL</sequence>
<comment type="similarity">
    <text evidence="1">Belongs to the short-chain dehydrogenases/reductases (SDR) family.</text>
</comment>
<dbReference type="Pfam" id="PF13561">
    <property type="entry name" value="adh_short_C2"/>
    <property type="match status" value="1"/>
</dbReference>
<dbReference type="Proteomes" id="UP000232638">
    <property type="component" value="Chromosome"/>
</dbReference>
<proteinExistence type="inferred from homology"/>
<accession>A0A2K8U7W4</accession>
<dbReference type="Gene3D" id="3.40.50.720">
    <property type="entry name" value="NAD(P)-binding Rossmann-like Domain"/>
    <property type="match status" value="1"/>
</dbReference>
<dbReference type="GO" id="GO:0016491">
    <property type="term" value="F:oxidoreductase activity"/>
    <property type="evidence" value="ECO:0007669"/>
    <property type="project" value="UniProtKB-KW"/>
</dbReference>
<dbReference type="EMBL" id="CP020370">
    <property type="protein sequence ID" value="AUB81698.1"/>
    <property type="molecule type" value="Genomic_DNA"/>
</dbReference>
<dbReference type="InterPro" id="IPR036291">
    <property type="entry name" value="NAD(P)-bd_dom_sf"/>
</dbReference>
<dbReference type="PANTHER" id="PTHR43639">
    <property type="entry name" value="OXIDOREDUCTASE, SHORT-CHAIN DEHYDROGENASE/REDUCTASE FAMILY (AFU_ORTHOLOGUE AFUA_5G02870)"/>
    <property type="match status" value="1"/>
</dbReference>
<keyword evidence="4" id="KW-1185">Reference proteome</keyword>
<keyword evidence="2" id="KW-0560">Oxidoreductase</keyword>
<evidence type="ECO:0000313" key="4">
    <source>
        <dbReference type="Proteomes" id="UP000232638"/>
    </source>
</evidence>
<protein>
    <recommendedName>
        <fullName evidence="5">Short-chain dehydrogenase</fullName>
    </recommendedName>
</protein>
<dbReference type="AlphaFoldDB" id="A0A2K8U7W4"/>
<dbReference type="PANTHER" id="PTHR43639:SF1">
    <property type="entry name" value="SHORT-CHAIN DEHYDROGENASE_REDUCTASE FAMILY PROTEIN"/>
    <property type="match status" value="1"/>
</dbReference>
<evidence type="ECO:0000256" key="2">
    <source>
        <dbReference type="ARBA" id="ARBA00023002"/>
    </source>
</evidence>
<organism evidence="3 4">
    <name type="scientific">Candidatus Thiodictyon syntrophicum</name>
    <dbReference type="NCBI Taxonomy" id="1166950"/>
    <lineage>
        <taxon>Bacteria</taxon>
        <taxon>Pseudomonadati</taxon>
        <taxon>Pseudomonadota</taxon>
        <taxon>Gammaproteobacteria</taxon>
        <taxon>Chromatiales</taxon>
        <taxon>Chromatiaceae</taxon>
        <taxon>Thiodictyon</taxon>
    </lineage>
</organism>
<dbReference type="OrthoDB" id="9803628at2"/>
<gene>
    <name evidence="3" type="ORF">THSYN_12480</name>
</gene>
<reference evidence="3 4" key="1">
    <citation type="submission" date="2017-03" db="EMBL/GenBank/DDBJ databases">
        <title>Complete genome sequence of Candidatus 'Thiodictyon syntrophicum' sp. nov. strain Cad16T, a photolithoautotroph purple sulfur bacterium isolated from an alpine meromictic lake.</title>
        <authorList>
            <person name="Luedin S.M."/>
            <person name="Pothier J.F."/>
            <person name="Danza F."/>
            <person name="Storelli N."/>
            <person name="Wittwer M."/>
            <person name="Tonolla M."/>
        </authorList>
    </citation>
    <scope>NUCLEOTIDE SEQUENCE [LARGE SCALE GENOMIC DNA]</scope>
    <source>
        <strain evidence="3 4">Cad16T</strain>
    </source>
</reference>
<evidence type="ECO:0000313" key="3">
    <source>
        <dbReference type="EMBL" id="AUB81698.1"/>
    </source>
</evidence>
<dbReference type="PRINTS" id="PR00081">
    <property type="entry name" value="GDHRDH"/>
</dbReference>
<name>A0A2K8U7W4_9GAMM</name>
<dbReference type="InterPro" id="IPR002347">
    <property type="entry name" value="SDR_fam"/>
</dbReference>
<evidence type="ECO:0000256" key="1">
    <source>
        <dbReference type="ARBA" id="ARBA00006484"/>
    </source>
</evidence>
<dbReference type="CDD" id="cd05233">
    <property type="entry name" value="SDR_c"/>
    <property type="match status" value="1"/>
</dbReference>
<dbReference type="PRINTS" id="PR00080">
    <property type="entry name" value="SDRFAMILY"/>
</dbReference>
<dbReference type="RefSeq" id="WP_100919456.1">
    <property type="nucleotide sequence ID" value="NZ_CP020370.1"/>
</dbReference>
<evidence type="ECO:0008006" key="5">
    <source>
        <dbReference type="Google" id="ProtNLM"/>
    </source>
</evidence>